<protein>
    <submittedName>
        <fullName evidence="1">HSP70/90 co-chaperone</fullName>
    </submittedName>
</protein>
<organism evidence="1 2">
    <name type="scientific">Spiromyces aspiralis</name>
    <dbReference type="NCBI Taxonomy" id="68401"/>
    <lineage>
        <taxon>Eukaryota</taxon>
        <taxon>Fungi</taxon>
        <taxon>Fungi incertae sedis</taxon>
        <taxon>Zoopagomycota</taxon>
        <taxon>Kickxellomycotina</taxon>
        <taxon>Kickxellomycetes</taxon>
        <taxon>Kickxellales</taxon>
        <taxon>Kickxellaceae</taxon>
        <taxon>Spiromyces</taxon>
    </lineage>
</organism>
<gene>
    <name evidence="1" type="primary">CNS1</name>
    <name evidence="1" type="ORF">EV182_001093</name>
</gene>
<comment type="caution">
    <text evidence="1">The sequence shown here is derived from an EMBL/GenBank/DDBJ whole genome shotgun (WGS) entry which is preliminary data.</text>
</comment>
<accession>A0ACC1HXE5</accession>
<evidence type="ECO:0000313" key="2">
    <source>
        <dbReference type="Proteomes" id="UP001145114"/>
    </source>
</evidence>
<sequence length="417" mass="48239">MARPENDIITEEPIGPARFRVEGALNPDKLDEELNSVPLFMQTMPTEEEIESNVALSALQSLAYDGTPDEIAQNFREQGNDFYKEKNYQEAAKYYTQALGQNFQDDKLREMLLTNRAACNLELIRAEEGEDDICYYQALTVRNALENYRRVINDCAAALRLNKSNVKALFRSAKACYALEKLDEAIECCDWAQRIDSNNSAVQALRARSEAKREELAELERRRREREEKEREQRRLLENAIAIRNLKFERRTKPSEEEGESEAERQPWENNSERQVQLNQETGHLLWPVFFLYPEHRESDFIEAFDEATTLGEQISTVLQVPPPWDNSNPPAYRLDNVDMYFLHRPENGVEDDETLVKVGLNCPLATAISHPKYTIVNGIPSFIVLPKSGKFLEGFLDIYRKRRLAREQATKKTHTK</sequence>
<proteinExistence type="predicted"/>
<dbReference type="Proteomes" id="UP001145114">
    <property type="component" value="Unassembled WGS sequence"/>
</dbReference>
<dbReference type="EMBL" id="JAMZIH010000125">
    <property type="protein sequence ID" value="KAJ1679902.1"/>
    <property type="molecule type" value="Genomic_DNA"/>
</dbReference>
<name>A0ACC1HXE5_9FUNG</name>
<keyword evidence="2" id="KW-1185">Reference proteome</keyword>
<evidence type="ECO:0000313" key="1">
    <source>
        <dbReference type="EMBL" id="KAJ1679902.1"/>
    </source>
</evidence>
<reference evidence="1" key="1">
    <citation type="submission" date="2022-06" db="EMBL/GenBank/DDBJ databases">
        <title>Phylogenomic reconstructions and comparative analyses of Kickxellomycotina fungi.</title>
        <authorList>
            <person name="Reynolds N.K."/>
            <person name="Stajich J.E."/>
            <person name="Barry K."/>
            <person name="Grigoriev I.V."/>
            <person name="Crous P."/>
            <person name="Smith M.E."/>
        </authorList>
    </citation>
    <scope>NUCLEOTIDE SEQUENCE</scope>
    <source>
        <strain evidence="1">RSA 2271</strain>
    </source>
</reference>